<organism evidence="1 2">
    <name type="scientific">Glomus cerebriforme</name>
    <dbReference type="NCBI Taxonomy" id="658196"/>
    <lineage>
        <taxon>Eukaryota</taxon>
        <taxon>Fungi</taxon>
        <taxon>Fungi incertae sedis</taxon>
        <taxon>Mucoromycota</taxon>
        <taxon>Glomeromycotina</taxon>
        <taxon>Glomeromycetes</taxon>
        <taxon>Glomerales</taxon>
        <taxon>Glomeraceae</taxon>
        <taxon>Glomus</taxon>
    </lineage>
</organism>
<accession>A0A397SNV3</accession>
<evidence type="ECO:0000313" key="1">
    <source>
        <dbReference type="EMBL" id="RIA84314.1"/>
    </source>
</evidence>
<evidence type="ECO:0000313" key="2">
    <source>
        <dbReference type="Proteomes" id="UP000265703"/>
    </source>
</evidence>
<comment type="caution">
    <text evidence="1">The sequence shown here is derived from an EMBL/GenBank/DDBJ whole genome shotgun (WGS) entry which is preliminary data.</text>
</comment>
<gene>
    <name evidence="1" type="ORF">C1645_784370</name>
</gene>
<dbReference type="AlphaFoldDB" id="A0A397SNV3"/>
<evidence type="ECO:0008006" key="3">
    <source>
        <dbReference type="Google" id="ProtNLM"/>
    </source>
</evidence>
<reference evidence="1 2" key="1">
    <citation type="submission" date="2018-06" db="EMBL/GenBank/DDBJ databases">
        <title>Comparative genomics reveals the genomic features of Rhizophagus irregularis, R. cerebriforme, R. diaphanum and Gigaspora rosea, and their symbiotic lifestyle signature.</title>
        <authorList>
            <person name="Morin E."/>
            <person name="San Clemente H."/>
            <person name="Chen E.C.H."/>
            <person name="De La Providencia I."/>
            <person name="Hainaut M."/>
            <person name="Kuo A."/>
            <person name="Kohler A."/>
            <person name="Murat C."/>
            <person name="Tang N."/>
            <person name="Roy S."/>
            <person name="Loubradou J."/>
            <person name="Henrissat B."/>
            <person name="Grigoriev I.V."/>
            <person name="Corradi N."/>
            <person name="Roux C."/>
            <person name="Martin F.M."/>
        </authorList>
    </citation>
    <scope>NUCLEOTIDE SEQUENCE [LARGE SCALE GENOMIC DNA]</scope>
    <source>
        <strain evidence="1 2">DAOM 227022</strain>
    </source>
</reference>
<dbReference type="OrthoDB" id="2339173at2759"/>
<keyword evidence="2" id="KW-1185">Reference proteome</keyword>
<protein>
    <recommendedName>
        <fullName evidence="3">F-box domain-containing protein</fullName>
    </recommendedName>
</protein>
<dbReference type="Proteomes" id="UP000265703">
    <property type="component" value="Unassembled WGS sequence"/>
</dbReference>
<dbReference type="EMBL" id="QKYT01000502">
    <property type="protein sequence ID" value="RIA84314.1"/>
    <property type="molecule type" value="Genomic_DNA"/>
</dbReference>
<sequence>MINGKEAPLLNVIISHLSDRTKKKLYDQGINLFTNSCKRPLFNYISFCRYLCLNGLSQIIYTSNITELSKRLIVREELLKLFINNNTKLTSLSMTEQSEDPIHLILGAEQCFSELEYLCCSSTSANQYILEGLSKISKSIKKLEFRVSQPHYNYGIVKLIESQKNLNDVVGYSSTRDELVCKTLEESLIKHADTIQYLKMGWEPVTKILSHFVNLLSLEIISYYNTNWSRLETVSIPVLKMLKTQNIPSYILASLIKNTKSQLSEISVQYSIFDREDKYYKEDNNALIRSIYENCLNLKYLKLSIKNDDVLEFGKLLFKCQHLDGLIINSAYREDLDWMKIFNKLTELSPASLYKFKFIFNGDIELTTFKSFFDNWKDKSRKPILLKIFYRMTFTQNHINLFNRYMSDGIIKMFSYDPAEFFYDEFEWTFISS</sequence>
<proteinExistence type="predicted"/>
<name>A0A397SNV3_9GLOM</name>